<dbReference type="KEGG" id="ehx:EMIHUDRAFT_119047"/>
<proteinExistence type="inferred from homology"/>
<dbReference type="RefSeq" id="XP_005768880.1">
    <property type="nucleotide sequence ID" value="XM_005768823.1"/>
</dbReference>
<comment type="function">
    <text evidence="5">Functions as component of the Arp2/3 complex which is involved in regulation of actin polymerization and together with an activating nucleation-promoting factor (NPF) mediates the formation of branched actin networks. Arp2/3 complex plays a critical role in the control of cell morphogenesis via the modulation of cell polarity development.</text>
</comment>
<dbReference type="Proteomes" id="UP000013827">
    <property type="component" value="Unassembled WGS sequence"/>
</dbReference>
<dbReference type="Gene3D" id="1.25.40.190">
    <property type="entry name" value="Actin-related protein 2/3 complex subunit 5"/>
    <property type="match status" value="1"/>
</dbReference>
<dbReference type="GO" id="GO:0034314">
    <property type="term" value="P:Arp2/3 complex-mediated actin nucleation"/>
    <property type="evidence" value="ECO:0007669"/>
    <property type="project" value="InterPro"/>
</dbReference>
<organism evidence="6 7">
    <name type="scientific">Emiliania huxleyi (strain CCMP1516)</name>
    <dbReference type="NCBI Taxonomy" id="280463"/>
    <lineage>
        <taxon>Eukaryota</taxon>
        <taxon>Haptista</taxon>
        <taxon>Haptophyta</taxon>
        <taxon>Prymnesiophyceae</taxon>
        <taxon>Isochrysidales</taxon>
        <taxon>Noelaerhabdaceae</taxon>
        <taxon>Emiliania</taxon>
    </lineage>
</organism>
<protein>
    <recommendedName>
        <fullName evidence="5">Actin-related protein 2/3 complex subunit 5</fullName>
    </recommendedName>
</protein>
<keyword evidence="3" id="KW-0963">Cytoplasm</keyword>
<evidence type="ECO:0000256" key="1">
    <source>
        <dbReference type="ARBA" id="ARBA00004245"/>
    </source>
</evidence>
<dbReference type="EnsemblProtists" id="EOD16451">
    <property type="protein sequence ID" value="EOD16451"/>
    <property type="gene ID" value="EMIHUDRAFT_119047"/>
</dbReference>
<dbReference type="AlphaFoldDB" id="A0A0D3IYW6"/>
<dbReference type="STRING" id="2903.R1E0B0"/>
<dbReference type="Pfam" id="PF04699">
    <property type="entry name" value="P16-Arc"/>
    <property type="match status" value="1"/>
</dbReference>
<dbReference type="InterPro" id="IPR006789">
    <property type="entry name" value="ARPC5"/>
</dbReference>
<dbReference type="GO" id="GO:0030833">
    <property type="term" value="P:regulation of actin filament polymerization"/>
    <property type="evidence" value="ECO:0007669"/>
    <property type="project" value="InterPro"/>
</dbReference>
<reference evidence="6" key="2">
    <citation type="submission" date="2024-10" db="UniProtKB">
        <authorList>
            <consortium name="EnsemblProtists"/>
        </authorList>
    </citation>
    <scope>IDENTIFICATION</scope>
</reference>
<evidence type="ECO:0000313" key="6">
    <source>
        <dbReference type="EnsemblProtists" id="EOD16451"/>
    </source>
</evidence>
<dbReference type="InterPro" id="IPR036743">
    <property type="entry name" value="ARPC5_sf"/>
</dbReference>
<comment type="subcellular location">
    <subcellularLocation>
        <location evidence="1">Cytoplasm</location>
        <location evidence="1">Cytoskeleton</location>
    </subcellularLocation>
</comment>
<evidence type="ECO:0000256" key="3">
    <source>
        <dbReference type="ARBA" id="ARBA00022490"/>
    </source>
</evidence>
<dbReference type="PaxDb" id="2903-EOD16451"/>
<keyword evidence="7" id="KW-1185">Reference proteome</keyword>
<evidence type="ECO:0000256" key="4">
    <source>
        <dbReference type="ARBA" id="ARBA00023212"/>
    </source>
</evidence>
<name>A0A0D3IYW6_EMIH1</name>
<evidence type="ECO:0000313" key="7">
    <source>
        <dbReference type="Proteomes" id="UP000013827"/>
    </source>
</evidence>
<keyword evidence="4 5" id="KW-0206">Cytoskeleton</keyword>
<dbReference type="GO" id="GO:0005885">
    <property type="term" value="C:Arp2/3 protein complex"/>
    <property type="evidence" value="ECO:0007669"/>
    <property type="project" value="InterPro"/>
</dbReference>
<dbReference type="HOGENOM" id="CLU_126275_0_0_1"/>
<accession>A0A0D3IYW6</accession>
<sequence>MAASSTDDSALMAAIQSRDAAVKPLLRSDPQSALRLSLTDPPYATKTAAVKEASFEARSSALATRFALLPRHRSHLAVRADKVVGKALVAIKEADIEAAVSALSLDECDVLMKYLYRGFGMEGREKLYPALLKAPRGACAVPAHPTATTPPPLPSCPPQWHPVVLRRAGQASIVRAISEVQRGL</sequence>
<dbReference type="SUPFAM" id="SSF69103">
    <property type="entry name" value="Arp2/3 complex 16 kDa subunit ARPC5"/>
    <property type="match status" value="1"/>
</dbReference>
<evidence type="ECO:0000256" key="2">
    <source>
        <dbReference type="ARBA" id="ARBA00006084"/>
    </source>
</evidence>
<dbReference type="GeneID" id="17262598"/>
<comment type="similarity">
    <text evidence="2 5">Belongs to the ARPC5 family.</text>
</comment>
<reference evidence="7" key="1">
    <citation type="journal article" date="2013" name="Nature">
        <title>Pan genome of the phytoplankton Emiliania underpins its global distribution.</title>
        <authorList>
            <person name="Read B.A."/>
            <person name="Kegel J."/>
            <person name="Klute M.J."/>
            <person name="Kuo A."/>
            <person name="Lefebvre S.C."/>
            <person name="Maumus F."/>
            <person name="Mayer C."/>
            <person name="Miller J."/>
            <person name="Monier A."/>
            <person name="Salamov A."/>
            <person name="Young J."/>
            <person name="Aguilar M."/>
            <person name="Claverie J.M."/>
            <person name="Frickenhaus S."/>
            <person name="Gonzalez K."/>
            <person name="Herman E.K."/>
            <person name="Lin Y.C."/>
            <person name="Napier J."/>
            <person name="Ogata H."/>
            <person name="Sarno A.F."/>
            <person name="Shmutz J."/>
            <person name="Schroeder D."/>
            <person name="de Vargas C."/>
            <person name="Verret F."/>
            <person name="von Dassow P."/>
            <person name="Valentin K."/>
            <person name="Van de Peer Y."/>
            <person name="Wheeler G."/>
            <person name="Dacks J.B."/>
            <person name="Delwiche C.F."/>
            <person name="Dyhrman S.T."/>
            <person name="Glockner G."/>
            <person name="John U."/>
            <person name="Richards T."/>
            <person name="Worden A.Z."/>
            <person name="Zhang X."/>
            <person name="Grigoriev I.V."/>
            <person name="Allen A.E."/>
            <person name="Bidle K."/>
            <person name="Borodovsky M."/>
            <person name="Bowler C."/>
            <person name="Brownlee C."/>
            <person name="Cock J.M."/>
            <person name="Elias M."/>
            <person name="Gladyshev V.N."/>
            <person name="Groth M."/>
            <person name="Guda C."/>
            <person name="Hadaegh A."/>
            <person name="Iglesias-Rodriguez M.D."/>
            <person name="Jenkins J."/>
            <person name="Jones B.M."/>
            <person name="Lawson T."/>
            <person name="Leese F."/>
            <person name="Lindquist E."/>
            <person name="Lobanov A."/>
            <person name="Lomsadze A."/>
            <person name="Malik S.B."/>
            <person name="Marsh M.E."/>
            <person name="Mackinder L."/>
            <person name="Mock T."/>
            <person name="Mueller-Roeber B."/>
            <person name="Pagarete A."/>
            <person name="Parker M."/>
            <person name="Probert I."/>
            <person name="Quesneville H."/>
            <person name="Raines C."/>
            <person name="Rensing S.A."/>
            <person name="Riano-Pachon D.M."/>
            <person name="Richier S."/>
            <person name="Rokitta S."/>
            <person name="Shiraiwa Y."/>
            <person name="Soanes D.M."/>
            <person name="van der Giezen M."/>
            <person name="Wahlund T.M."/>
            <person name="Williams B."/>
            <person name="Wilson W."/>
            <person name="Wolfe G."/>
            <person name="Wurch L.L."/>
        </authorList>
    </citation>
    <scope>NUCLEOTIDE SEQUENCE</scope>
</reference>
<dbReference type="PANTHER" id="PTHR12644">
    <property type="entry name" value="ARP2/3 COMPLEX 16 KD SUBUNIT P16-ARC"/>
    <property type="match status" value="1"/>
</dbReference>
<evidence type="ECO:0000256" key="5">
    <source>
        <dbReference type="RuleBase" id="RU004301"/>
    </source>
</evidence>